<dbReference type="CDD" id="cd02233">
    <property type="entry name" value="cupin_HNL-like"/>
    <property type="match status" value="1"/>
</dbReference>
<evidence type="ECO:0000259" key="2">
    <source>
        <dbReference type="Pfam" id="PF07883"/>
    </source>
</evidence>
<reference evidence="3" key="1">
    <citation type="submission" date="2020-11" db="EMBL/GenBank/DDBJ databases">
        <title>Novosphingobium aureum sp. nov., a marine bacterium isolated from sediment of a salt flat.</title>
        <authorList>
            <person name="Yoo Y."/>
            <person name="Kim J.-J."/>
        </authorList>
    </citation>
    <scope>NUCLEOTIDE SEQUENCE</scope>
    <source>
        <strain evidence="3">YJ-S2-02</strain>
    </source>
</reference>
<feature type="domain" description="Cupin type-2" evidence="2">
    <location>
        <begin position="73"/>
        <end position="138"/>
    </location>
</feature>
<dbReference type="PANTHER" id="PTHR43698">
    <property type="entry name" value="RIBD C-TERMINAL DOMAIN CONTAINING PROTEIN"/>
    <property type="match status" value="1"/>
</dbReference>
<feature type="chain" id="PRO_5036819210" evidence="1">
    <location>
        <begin position="25"/>
        <end position="166"/>
    </location>
</feature>
<comment type="caution">
    <text evidence="3">The sequence shown here is derived from an EMBL/GenBank/DDBJ whole genome shotgun (WGS) entry which is preliminary data.</text>
</comment>
<gene>
    <name evidence="3" type="ORF">I5E68_16645</name>
</gene>
<name>A0A931MM27_9SPHN</name>
<feature type="signal peptide" evidence="1">
    <location>
        <begin position="1"/>
        <end position="24"/>
    </location>
</feature>
<dbReference type="Gene3D" id="2.60.120.10">
    <property type="entry name" value="Jelly Rolls"/>
    <property type="match status" value="1"/>
</dbReference>
<dbReference type="Proteomes" id="UP000617634">
    <property type="component" value="Unassembled WGS sequence"/>
</dbReference>
<proteinExistence type="predicted"/>
<dbReference type="AlphaFoldDB" id="A0A931MM27"/>
<sequence>MPKIALVATLAAAGLAVTAAPALAQDTSATADQVVVDQAQVKVNPGPADFFTGKAWVRSLTSPTQPGQAGTALVTFEPGARSNWHTHPAGQSLYVTSGCGWTEAEGQAPQRICAGDMVYVKPGVRHWHGATASETMTHVAITESLDGKNVVWLEPVSDADYTGPTN</sequence>
<dbReference type="InterPro" id="IPR013096">
    <property type="entry name" value="Cupin_2"/>
</dbReference>
<dbReference type="Pfam" id="PF07883">
    <property type="entry name" value="Cupin_2"/>
    <property type="match status" value="1"/>
</dbReference>
<organism evidence="3 4">
    <name type="scientific">Novosphingobium aureum</name>
    <dbReference type="NCBI Taxonomy" id="2792964"/>
    <lineage>
        <taxon>Bacteria</taxon>
        <taxon>Pseudomonadati</taxon>
        <taxon>Pseudomonadota</taxon>
        <taxon>Alphaproteobacteria</taxon>
        <taxon>Sphingomonadales</taxon>
        <taxon>Sphingomonadaceae</taxon>
        <taxon>Novosphingobium</taxon>
    </lineage>
</organism>
<protein>
    <submittedName>
        <fullName evidence="3">Cupin domain-containing protein</fullName>
    </submittedName>
</protein>
<dbReference type="SUPFAM" id="SSF51182">
    <property type="entry name" value="RmlC-like cupins"/>
    <property type="match status" value="1"/>
</dbReference>
<evidence type="ECO:0000313" key="4">
    <source>
        <dbReference type="Proteomes" id="UP000617634"/>
    </source>
</evidence>
<dbReference type="InterPro" id="IPR047263">
    <property type="entry name" value="HNL-like_cupin"/>
</dbReference>
<accession>A0A931MM27</accession>
<dbReference type="RefSeq" id="WP_197166077.1">
    <property type="nucleotide sequence ID" value="NZ_JADZGI010000003.1"/>
</dbReference>
<evidence type="ECO:0000313" key="3">
    <source>
        <dbReference type="EMBL" id="MBH0114578.1"/>
    </source>
</evidence>
<dbReference type="PANTHER" id="PTHR43698:SF1">
    <property type="entry name" value="BLL4564 PROTEIN"/>
    <property type="match status" value="1"/>
</dbReference>
<keyword evidence="1" id="KW-0732">Signal</keyword>
<keyword evidence="4" id="KW-1185">Reference proteome</keyword>
<dbReference type="InterPro" id="IPR011051">
    <property type="entry name" value="RmlC_Cupin_sf"/>
</dbReference>
<evidence type="ECO:0000256" key="1">
    <source>
        <dbReference type="SAM" id="SignalP"/>
    </source>
</evidence>
<dbReference type="InterPro" id="IPR014710">
    <property type="entry name" value="RmlC-like_jellyroll"/>
</dbReference>
<dbReference type="EMBL" id="JADZGI010000003">
    <property type="protein sequence ID" value="MBH0114578.1"/>
    <property type="molecule type" value="Genomic_DNA"/>
</dbReference>